<keyword evidence="1" id="KW-0472">Membrane</keyword>
<comment type="caution">
    <text evidence="2">The sequence shown here is derived from an EMBL/GenBank/DDBJ whole genome shotgun (WGS) entry which is preliminary data.</text>
</comment>
<feature type="transmembrane region" description="Helical" evidence="1">
    <location>
        <begin position="291"/>
        <end position="310"/>
    </location>
</feature>
<dbReference type="NCBIfam" id="TIGR04383">
    <property type="entry name" value="acidic_w_LPXTA"/>
    <property type="match status" value="1"/>
</dbReference>
<dbReference type="RefSeq" id="WP_210596409.1">
    <property type="nucleotide sequence ID" value="NZ_JAGKSQ010000002.1"/>
</dbReference>
<dbReference type="AlphaFoldDB" id="A0A941AQ29"/>
<organism evidence="2 3">
    <name type="scientific">Halalkalibacter suaedae</name>
    <dbReference type="NCBI Taxonomy" id="2822140"/>
    <lineage>
        <taxon>Bacteria</taxon>
        <taxon>Bacillati</taxon>
        <taxon>Bacillota</taxon>
        <taxon>Bacilli</taxon>
        <taxon>Bacillales</taxon>
        <taxon>Bacillaceae</taxon>
        <taxon>Halalkalibacter</taxon>
    </lineage>
</organism>
<keyword evidence="1" id="KW-1133">Transmembrane helix</keyword>
<keyword evidence="3" id="KW-1185">Reference proteome</keyword>
<evidence type="ECO:0000313" key="2">
    <source>
        <dbReference type="EMBL" id="MBP3950728.1"/>
    </source>
</evidence>
<accession>A0A941AQ29</accession>
<dbReference type="Proteomes" id="UP000678228">
    <property type="component" value="Unassembled WGS sequence"/>
</dbReference>
<name>A0A941AQ29_9BACI</name>
<sequence length="321" mass="37007">MKRLLTALTLTLLISVQLPEATFAQIPPEEIEQYLSPIGWEVTDLENYLNDYYDRSIDSFSTLEELKEWVGTPITEENRQAVLDSYNMSLQDLEILLTEFGESPSDYYFVEDLDNAIDFYLNFNDDMAEVTDFFGILGISDAELERMFIHLSKLNEQEIEQQMTLIESRILALDTFTEAAELTETQKEEMASIFTDMLSAYNVSAVFYLESQGQREQMTLRSLLDMATLNGNVLIIELYDEEDNLLLDIVIDEDLFDTDFLSQLGEDLLLLPHLANEHPIAQKMPNTASPYVNNMLIGLMISLFSIALYIRLRKRREKYVS</sequence>
<proteinExistence type="predicted"/>
<evidence type="ECO:0000313" key="3">
    <source>
        <dbReference type="Proteomes" id="UP000678228"/>
    </source>
</evidence>
<protein>
    <submittedName>
        <fullName evidence="2">Processed acidic surface protein</fullName>
    </submittedName>
</protein>
<keyword evidence="1" id="KW-0812">Transmembrane</keyword>
<dbReference type="InterPro" id="IPR030832">
    <property type="entry name" value="Acidic_LPXTA"/>
</dbReference>
<gene>
    <name evidence="2" type="ORF">J7W16_06240</name>
</gene>
<reference evidence="2" key="1">
    <citation type="submission" date="2021-03" db="EMBL/GenBank/DDBJ databases">
        <title>Bacillus suaedae sp. nov., isolated from Suaeda aralocaspica.</title>
        <authorList>
            <person name="Lei R.F.R."/>
        </authorList>
    </citation>
    <scope>NUCLEOTIDE SEQUENCE</scope>
    <source>
        <strain evidence="2">YZJH907-2</strain>
    </source>
</reference>
<dbReference type="EMBL" id="JAGKSQ010000002">
    <property type="protein sequence ID" value="MBP3950728.1"/>
    <property type="molecule type" value="Genomic_DNA"/>
</dbReference>
<evidence type="ECO:0000256" key="1">
    <source>
        <dbReference type="SAM" id="Phobius"/>
    </source>
</evidence>